<protein>
    <submittedName>
        <fullName evidence="2">Uncharacterized protein</fullName>
    </submittedName>
</protein>
<sequence length="97" mass="11634">MPLLRMPHFERKPEERQRMIDHPHPVHRKKIFNRQTSELTDMLRNGRILVDEFLSRRAHQAEPRSQPGRLDRKRRLIDTGQLERVRGPLCSPDLLEP</sequence>
<evidence type="ECO:0000313" key="3">
    <source>
        <dbReference type="Proteomes" id="UP000076871"/>
    </source>
</evidence>
<evidence type="ECO:0000313" key="2">
    <source>
        <dbReference type="EMBL" id="KZT10839.1"/>
    </source>
</evidence>
<reference evidence="2 3" key="1">
    <citation type="journal article" date="2016" name="Mol. Biol. Evol.">
        <title>Comparative Genomics of Early-Diverging Mushroom-Forming Fungi Provides Insights into the Origins of Lignocellulose Decay Capabilities.</title>
        <authorList>
            <person name="Nagy L.G."/>
            <person name="Riley R."/>
            <person name="Tritt A."/>
            <person name="Adam C."/>
            <person name="Daum C."/>
            <person name="Floudas D."/>
            <person name="Sun H."/>
            <person name="Yadav J.S."/>
            <person name="Pangilinan J."/>
            <person name="Larsson K.H."/>
            <person name="Matsuura K."/>
            <person name="Barry K."/>
            <person name="Labutti K."/>
            <person name="Kuo R."/>
            <person name="Ohm R.A."/>
            <person name="Bhattacharya S.S."/>
            <person name="Shirouzu T."/>
            <person name="Yoshinaga Y."/>
            <person name="Martin F.M."/>
            <person name="Grigoriev I.V."/>
            <person name="Hibbett D.S."/>
        </authorList>
    </citation>
    <scope>NUCLEOTIDE SEQUENCE [LARGE SCALE GENOMIC DNA]</scope>
    <source>
        <strain evidence="2 3">93-53</strain>
    </source>
</reference>
<evidence type="ECO:0000256" key="1">
    <source>
        <dbReference type="SAM" id="MobiDB-lite"/>
    </source>
</evidence>
<feature type="region of interest" description="Disordered" evidence="1">
    <location>
        <begin position="1"/>
        <end position="22"/>
    </location>
</feature>
<dbReference type="AlphaFoldDB" id="A0A165GUS0"/>
<accession>A0A165GUS0</accession>
<organism evidence="2 3">
    <name type="scientific">Laetiporus sulphureus 93-53</name>
    <dbReference type="NCBI Taxonomy" id="1314785"/>
    <lineage>
        <taxon>Eukaryota</taxon>
        <taxon>Fungi</taxon>
        <taxon>Dikarya</taxon>
        <taxon>Basidiomycota</taxon>
        <taxon>Agaricomycotina</taxon>
        <taxon>Agaricomycetes</taxon>
        <taxon>Polyporales</taxon>
        <taxon>Laetiporus</taxon>
    </lineage>
</organism>
<proteinExistence type="predicted"/>
<feature type="compositionally biased region" description="Basic and acidic residues" evidence="1">
    <location>
        <begin position="7"/>
        <end position="22"/>
    </location>
</feature>
<dbReference type="InParanoid" id="A0A165GUS0"/>
<dbReference type="Proteomes" id="UP000076871">
    <property type="component" value="Unassembled WGS sequence"/>
</dbReference>
<keyword evidence="3" id="KW-1185">Reference proteome</keyword>
<name>A0A165GUS0_9APHY</name>
<gene>
    <name evidence="2" type="ORF">LAESUDRAFT_352306</name>
</gene>
<dbReference type="EMBL" id="KV427608">
    <property type="protein sequence ID" value="KZT10839.1"/>
    <property type="molecule type" value="Genomic_DNA"/>
</dbReference>
<dbReference type="RefSeq" id="XP_040768579.1">
    <property type="nucleotide sequence ID" value="XM_040902129.1"/>
</dbReference>
<dbReference type="GeneID" id="63819160"/>